<dbReference type="PANTHER" id="PTHR10900:SF125">
    <property type="entry name" value="FAS1 DOMAIN-CONTAINING PROTEIN YLR001C"/>
    <property type="match status" value="1"/>
</dbReference>
<dbReference type="SUPFAM" id="SSF82153">
    <property type="entry name" value="FAS1 domain"/>
    <property type="match status" value="2"/>
</dbReference>
<accession>A0ABR1KKF7</accession>
<organism evidence="4 5">
    <name type="scientific">Phyllosticta citriasiana</name>
    <dbReference type="NCBI Taxonomy" id="595635"/>
    <lineage>
        <taxon>Eukaryota</taxon>
        <taxon>Fungi</taxon>
        <taxon>Dikarya</taxon>
        <taxon>Ascomycota</taxon>
        <taxon>Pezizomycotina</taxon>
        <taxon>Dothideomycetes</taxon>
        <taxon>Dothideomycetes incertae sedis</taxon>
        <taxon>Botryosphaeriales</taxon>
        <taxon>Phyllostictaceae</taxon>
        <taxon>Phyllosticta</taxon>
    </lineage>
</organism>
<name>A0ABR1KKF7_9PEZI</name>
<keyword evidence="2" id="KW-0732">Signal</keyword>
<reference evidence="4 5" key="1">
    <citation type="submission" date="2024-04" db="EMBL/GenBank/DDBJ databases">
        <title>Phyllosticta paracitricarpa is synonymous to the EU quarantine fungus P. citricarpa based on phylogenomic analyses.</title>
        <authorList>
            <consortium name="Lawrence Berkeley National Laboratory"/>
            <person name="Van Ingen-Buijs V.A."/>
            <person name="Van Westerhoven A.C."/>
            <person name="Haridas S."/>
            <person name="Skiadas P."/>
            <person name="Martin F."/>
            <person name="Groenewald J.Z."/>
            <person name="Crous P.W."/>
            <person name="Seidl M.F."/>
        </authorList>
    </citation>
    <scope>NUCLEOTIDE SEQUENCE [LARGE SCALE GENOMIC DNA]</scope>
    <source>
        <strain evidence="4 5">CBS 123371</strain>
    </source>
</reference>
<dbReference type="InterPro" id="IPR000782">
    <property type="entry name" value="FAS1_domain"/>
</dbReference>
<evidence type="ECO:0000256" key="1">
    <source>
        <dbReference type="SAM" id="MobiDB-lite"/>
    </source>
</evidence>
<dbReference type="EMBL" id="JBBPHU010000009">
    <property type="protein sequence ID" value="KAK7513778.1"/>
    <property type="molecule type" value="Genomic_DNA"/>
</dbReference>
<keyword evidence="5" id="KW-1185">Reference proteome</keyword>
<dbReference type="Pfam" id="PF02469">
    <property type="entry name" value="Fasciclin"/>
    <property type="match status" value="2"/>
</dbReference>
<gene>
    <name evidence="4" type="ORF">IWZ03DRAFT_241101</name>
</gene>
<feature type="domain" description="FAS1" evidence="3">
    <location>
        <begin position="337"/>
        <end position="502"/>
    </location>
</feature>
<dbReference type="InterPro" id="IPR050904">
    <property type="entry name" value="Adhesion/Biosynth-related"/>
</dbReference>
<dbReference type="PANTHER" id="PTHR10900">
    <property type="entry name" value="PERIOSTIN-RELATED"/>
    <property type="match status" value="1"/>
</dbReference>
<feature type="domain" description="FAS1" evidence="3">
    <location>
        <begin position="205"/>
        <end position="344"/>
    </location>
</feature>
<protein>
    <submittedName>
        <fullName evidence="4">Fasciclin domain-containing protein</fullName>
    </submittedName>
</protein>
<dbReference type="SMART" id="SM00554">
    <property type="entry name" value="FAS1"/>
    <property type="match status" value="2"/>
</dbReference>
<evidence type="ECO:0000256" key="2">
    <source>
        <dbReference type="SAM" id="SignalP"/>
    </source>
</evidence>
<dbReference type="PROSITE" id="PS50213">
    <property type="entry name" value="FAS1"/>
    <property type="match status" value="2"/>
</dbReference>
<evidence type="ECO:0000313" key="4">
    <source>
        <dbReference type="EMBL" id="KAK7513778.1"/>
    </source>
</evidence>
<feature type="chain" id="PRO_5045553755" evidence="2">
    <location>
        <begin position="16"/>
        <end position="550"/>
    </location>
</feature>
<comment type="caution">
    <text evidence="4">The sequence shown here is derived from an EMBL/GenBank/DDBJ whole genome shotgun (WGS) entry which is preliminary data.</text>
</comment>
<feature type="region of interest" description="Disordered" evidence="1">
    <location>
        <begin position="105"/>
        <end position="207"/>
    </location>
</feature>
<sequence length="550" mass="61619">MKVAGLLSLAALGSALVIPDESVWNDVVVEAEPPVPEPPHPDSGHFKDQVKNVWDDTYDEFEAVEFGLRDAVQQSKNAIDNAVAKWVDTDDHMSDRIRDIGSWLSHHLQGQPPRPLFEDGRPPRKHHPKQPPPPPEGFIEAHDCPFPSPPHKGDHHQFSILEDDDDVPLPPHHHDGPPNPDKHHKKDKKKGEKHGGHKKPHEPSNKTVYELIAESKYTTKLAKLINDEPDLVQLLNGTTANFTVFAPTDKAFDKIPKGHEPSKEFIKKLLTYHVSGELYPAGRVLKTYTIPTLYNEPELGEEPQPQRLSLHVGLKGLTVNFYSRIIAVDIFGSNGVIHAIDSILLPPPEVTKIISLLPSEFSTLSLGLTKTGLLEALNETAHLGGTFFAPSNWAFKKLGPRINAFLFSDYGEKYLRAILKYHVVLNQTLYSDAFYNTKPVGDIETRRIYHFDLPTLLDDRALSVDVGRHGPFIEIRVNGFSRVAIKDGIAKDGVIQVVSSVLIPPKQGAEGEPESEHWMGEEMSVDEFKARLEPYVEHEESVEDEEWQEL</sequence>
<dbReference type="Gene3D" id="2.30.180.10">
    <property type="entry name" value="FAS1 domain"/>
    <property type="match status" value="2"/>
</dbReference>
<proteinExistence type="predicted"/>
<dbReference type="InterPro" id="IPR036378">
    <property type="entry name" value="FAS1_dom_sf"/>
</dbReference>
<dbReference type="Proteomes" id="UP001363622">
    <property type="component" value="Unassembled WGS sequence"/>
</dbReference>
<evidence type="ECO:0000313" key="5">
    <source>
        <dbReference type="Proteomes" id="UP001363622"/>
    </source>
</evidence>
<feature type="signal peptide" evidence="2">
    <location>
        <begin position="1"/>
        <end position="15"/>
    </location>
</feature>
<evidence type="ECO:0000259" key="3">
    <source>
        <dbReference type="PROSITE" id="PS50213"/>
    </source>
</evidence>